<dbReference type="CDD" id="cd00761">
    <property type="entry name" value="Glyco_tranf_GTA_type"/>
    <property type="match status" value="1"/>
</dbReference>
<evidence type="ECO:0000313" key="2">
    <source>
        <dbReference type="EMBL" id="MFD1462902.1"/>
    </source>
</evidence>
<reference evidence="3" key="1">
    <citation type="journal article" date="2019" name="Int. J. Syst. Evol. Microbiol.">
        <title>The Global Catalogue of Microorganisms (GCM) 10K type strain sequencing project: providing services to taxonomists for standard genome sequencing and annotation.</title>
        <authorList>
            <consortium name="The Broad Institute Genomics Platform"/>
            <consortium name="The Broad Institute Genome Sequencing Center for Infectious Disease"/>
            <person name="Wu L."/>
            <person name="Ma J."/>
        </authorList>
    </citation>
    <scope>NUCLEOTIDE SEQUENCE [LARGE SCALE GENOMIC DNA]</scope>
    <source>
        <strain evidence="3">CCM 9147</strain>
    </source>
</reference>
<comment type="caution">
    <text evidence="2">The sequence shown here is derived from an EMBL/GenBank/DDBJ whole genome shotgun (WGS) entry which is preliminary data.</text>
</comment>
<gene>
    <name evidence="2" type="ORF">ACFQ5D_16205</name>
</gene>
<sequence length="571" mass="66246">MERIRRFKPYRLSGCGRPNIRVACIMDAFSYACFKYECKLMHLNVSTWRRQIQYFKPNLLLVESAWQGLDRSWRRQLYDIGGKRDVVIREIIRFCRKNGIPTVFWNKEDSPNYKHFISTAKLFDYVFTTDANCIKRYRRDLGHDRIDVLPFAAQPVLHNPVDTSYHSKENVAFAGTWYRTKYPHRPKDMSLILGPARSLNLHIFDRKRNYRINNVYKFPKIYRPYIVGSLPYEEMVEAYKLYKVFLNVNSVKDSPTMFSRRVFEILAAGTNVISTYSLGIETMFSGIVPIAGSVDETNALLHSLLHNAHYSERLSLLGLREVHLKHLYRHRFDQILKTLGIAASPHKGVAIIACQDQYAYLDGLLNSFHNQALEHKELILLFDETAISEKQVKELQSKPNVVLHLFSEETPFDERIGLAIRHTGYDFVALMNGTDYYAAHFLTDLMHAFHYTDATIVGKLTRYLYLETRKQLMLVSPDKENQYVERLSGEAMIIKKQVLSEISLRGRTNEEFERFFSDCRSNGMKMFAADKFNYIRIVKKSDESSLSGDEVDIKTTTAVSCSGDHLAYATV</sequence>
<dbReference type="InterPro" id="IPR055259">
    <property type="entry name" value="YkvP/CgeB_Glyco_trans-like"/>
</dbReference>
<evidence type="ECO:0000313" key="3">
    <source>
        <dbReference type="Proteomes" id="UP001597340"/>
    </source>
</evidence>
<organism evidence="2 3">
    <name type="scientific">Paenibacillus farraposensis</name>
    <dbReference type="NCBI Taxonomy" id="2807095"/>
    <lineage>
        <taxon>Bacteria</taxon>
        <taxon>Bacillati</taxon>
        <taxon>Bacillota</taxon>
        <taxon>Bacilli</taxon>
        <taxon>Bacillales</taxon>
        <taxon>Paenibacillaceae</taxon>
        <taxon>Paenibacillus</taxon>
    </lineage>
</organism>
<accession>A0ABW4DE00</accession>
<proteinExistence type="predicted"/>
<dbReference type="Gene3D" id="3.90.550.10">
    <property type="entry name" value="Spore Coat Polysaccharide Biosynthesis Protein SpsA, Chain A"/>
    <property type="match status" value="1"/>
</dbReference>
<feature type="domain" description="Spore protein YkvP/CgeB glycosyl transferase-like" evidence="1">
    <location>
        <begin position="225"/>
        <end position="336"/>
    </location>
</feature>
<dbReference type="Pfam" id="PF13524">
    <property type="entry name" value="Glyco_trans_1_2"/>
    <property type="match status" value="1"/>
</dbReference>
<keyword evidence="2" id="KW-0808">Transferase</keyword>
<dbReference type="Proteomes" id="UP001597340">
    <property type="component" value="Unassembled WGS sequence"/>
</dbReference>
<dbReference type="RefSeq" id="WP_229525325.1">
    <property type="nucleotide sequence ID" value="NZ_JAFFQR010000095.1"/>
</dbReference>
<protein>
    <submittedName>
        <fullName evidence="2">Glycosyltransferase</fullName>
        <ecNumber evidence="2">2.4.-.-</ecNumber>
    </submittedName>
</protein>
<keyword evidence="3" id="KW-1185">Reference proteome</keyword>
<keyword evidence="2" id="KW-0328">Glycosyltransferase</keyword>
<dbReference type="GO" id="GO:0016757">
    <property type="term" value="F:glycosyltransferase activity"/>
    <property type="evidence" value="ECO:0007669"/>
    <property type="project" value="UniProtKB-KW"/>
</dbReference>
<dbReference type="SUPFAM" id="SSF53756">
    <property type="entry name" value="UDP-Glycosyltransferase/glycogen phosphorylase"/>
    <property type="match status" value="1"/>
</dbReference>
<name>A0ABW4DE00_9BACL</name>
<dbReference type="EMBL" id="JBHTNZ010000023">
    <property type="protein sequence ID" value="MFD1462902.1"/>
    <property type="molecule type" value="Genomic_DNA"/>
</dbReference>
<dbReference type="InterPro" id="IPR029044">
    <property type="entry name" value="Nucleotide-diphossugar_trans"/>
</dbReference>
<dbReference type="EC" id="2.4.-.-" evidence="2"/>
<dbReference type="SUPFAM" id="SSF53448">
    <property type="entry name" value="Nucleotide-diphospho-sugar transferases"/>
    <property type="match status" value="1"/>
</dbReference>
<evidence type="ECO:0000259" key="1">
    <source>
        <dbReference type="Pfam" id="PF13524"/>
    </source>
</evidence>